<name>A0A6A5XBH7_9PLEO</name>
<evidence type="ECO:0000313" key="5">
    <source>
        <dbReference type="Proteomes" id="UP000799778"/>
    </source>
</evidence>
<dbReference type="Pfam" id="PF00106">
    <property type="entry name" value="adh_short"/>
    <property type="match status" value="1"/>
</dbReference>
<evidence type="ECO:0000256" key="2">
    <source>
        <dbReference type="ARBA" id="ARBA00022857"/>
    </source>
</evidence>
<evidence type="ECO:0000256" key="1">
    <source>
        <dbReference type="ARBA" id="ARBA00006484"/>
    </source>
</evidence>
<dbReference type="GeneID" id="54286807"/>
<dbReference type="GO" id="GO:0016491">
    <property type="term" value="F:oxidoreductase activity"/>
    <property type="evidence" value="ECO:0007669"/>
    <property type="project" value="UniProtKB-KW"/>
</dbReference>
<comment type="similarity">
    <text evidence="1">Belongs to the short-chain dehydrogenases/reductases (SDR) family.</text>
</comment>
<dbReference type="Proteomes" id="UP000799778">
    <property type="component" value="Unassembled WGS sequence"/>
</dbReference>
<keyword evidence="3" id="KW-0560">Oxidoreductase</keyword>
<keyword evidence="5" id="KW-1185">Reference proteome</keyword>
<dbReference type="SUPFAM" id="SSF51735">
    <property type="entry name" value="NAD(P)-binding Rossmann-fold domains"/>
    <property type="match status" value="1"/>
</dbReference>
<dbReference type="InterPro" id="IPR036291">
    <property type="entry name" value="NAD(P)-bd_dom_sf"/>
</dbReference>
<dbReference type="OrthoDB" id="191139at2759"/>
<dbReference type="Gene3D" id="3.40.50.720">
    <property type="entry name" value="NAD(P)-binding Rossmann-like Domain"/>
    <property type="match status" value="1"/>
</dbReference>
<evidence type="ECO:0000256" key="3">
    <source>
        <dbReference type="ARBA" id="ARBA00023002"/>
    </source>
</evidence>
<dbReference type="InterPro" id="IPR002347">
    <property type="entry name" value="SDR_fam"/>
</dbReference>
<accession>A0A6A5XBH7</accession>
<dbReference type="AlphaFoldDB" id="A0A6A5XBH7"/>
<dbReference type="PRINTS" id="PR00081">
    <property type="entry name" value="GDHRDH"/>
</dbReference>
<proteinExistence type="inferred from homology"/>
<dbReference type="EMBL" id="ML978077">
    <property type="protein sequence ID" value="KAF2010157.1"/>
    <property type="molecule type" value="Genomic_DNA"/>
</dbReference>
<dbReference type="PANTHER" id="PTHR24320">
    <property type="entry name" value="RETINOL DEHYDROGENASE"/>
    <property type="match status" value="1"/>
</dbReference>
<reference evidence="4" key="1">
    <citation type="journal article" date="2020" name="Stud. Mycol.">
        <title>101 Dothideomycetes genomes: a test case for predicting lifestyles and emergence of pathogens.</title>
        <authorList>
            <person name="Haridas S."/>
            <person name="Albert R."/>
            <person name="Binder M."/>
            <person name="Bloem J."/>
            <person name="Labutti K."/>
            <person name="Salamov A."/>
            <person name="Andreopoulos B."/>
            <person name="Baker S."/>
            <person name="Barry K."/>
            <person name="Bills G."/>
            <person name="Bluhm B."/>
            <person name="Cannon C."/>
            <person name="Castanera R."/>
            <person name="Culley D."/>
            <person name="Daum C."/>
            <person name="Ezra D."/>
            <person name="Gonzalez J."/>
            <person name="Henrissat B."/>
            <person name="Kuo A."/>
            <person name="Liang C."/>
            <person name="Lipzen A."/>
            <person name="Lutzoni F."/>
            <person name="Magnuson J."/>
            <person name="Mondo S."/>
            <person name="Nolan M."/>
            <person name="Ohm R."/>
            <person name="Pangilinan J."/>
            <person name="Park H.-J."/>
            <person name="Ramirez L."/>
            <person name="Alfaro M."/>
            <person name="Sun H."/>
            <person name="Tritt A."/>
            <person name="Yoshinaga Y."/>
            <person name="Zwiers L.-H."/>
            <person name="Turgeon B."/>
            <person name="Goodwin S."/>
            <person name="Spatafora J."/>
            <person name="Crous P."/>
            <person name="Grigoriev I."/>
        </authorList>
    </citation>
    <scope>NUCLEOTIDE SEQUENCE</scope>
    <source>
        <strain evidence="4">CBS 175.79</strain>
    </source>
</reference>
<sequence>MGVSLSAVWTQIFPPKDRAPITEKNLGSQKGKVFIVTGGSSGIGYELTKLLYAAGAKVYILSRTPANVDAAIQRIEEAYADVDKSDLGSLHFVPLDLEDLESVRDAARSFKEKETRLDVLFCNAGLAAVPGNKRTKQGIEMHLGVNTVAHVLLERSLLPILTATAKVAPKDSVRVVWSASIVVDCMAPTGGVPPSFLETPGTNIGVKYSISKTAAWFSASQLAREHGRESGVVNIAGNPGTYFTNVWRFTPTIISYVFRFFMRDTVFGAYTYLWMGFSNEVTMEAAEEGRYGICDGRWHPGQREDLVLANLAVEDGGTGEAKRYMEWVDEKIGPFLDV</sequence>
<dbReference type="PANTHER" id="PTHR24320:SF236">
    <property type="entry name" value="SHORT-CHAIN DEHYDROGENASE-RELATED"/>
    <property type="match status" value="1"/>
</dbReference>
<evidence type="ECO:0000313" key="4">
    <source>
        <dbReference type="EMBL" id="KAF2010157.1"/>
    </source>
</evidence>
<organism evidence="4 5">
    <name type="scientific">Aaosphaeria arxii CBS 175.79</name>
    <dbReference type="NCBI Taxonomy" id="1450172"/>
    <lineage>
        <taxon>Eukaryota</taxon>
        <taxon>Fungi</taxon>
        <taxon>Dikarya</taxon>
        <taxon>Ascomycota</taxon>
        <taxon>Pezizomycotina</taxon>
        <taxon>Dothideomycetes</taxon>
        <taxon>Pleosporomycetidae</taxon>
        <taxon>Pleosporales</taxon>
        <taxon>Pleosporales incertae sedis</taxon>
        <taxon>Aaosphaeria</taxon>
    </lineage>
</organism>
<keyword evidence="2" id="KW-0521">NADP</keyword>
<gene>
    <name evidence="4" type="ORF">BU24DRAFT_428187</name>
</gene>
<dbReference type="RefSeq" id="XP_033378496.1">
    <property type="nucleotide sequence ID" value="XM_033529410.1"/>
</dbReference>
<protein>
    <submittedName>
        <fullName evidence="4">NAD(P)-binding protein</fullName>
    </submittedName>
</protein>